<dbReference type="GO" id="GO:0019031">
    <property type="term" value="C:viral envelope"/>
    <property type="evidence" value="ECO:0007669"/>
    <property type="project" value="UniProtKB-KW"/>
</dbReference>
<dbReference type="EMBL" id="BK015784">
    <property type="protein sequence ID" value="DAE24771.1"/>
    <property type="molecule type" value="Genomic_DNA"/>
</dbReference>
<dbReference type="Pfam" id="PF24027">
    <property type="entry name" value="DUF7338"/>
    <property type="match status" value="1"/>
</dbReference>
<name>A0A8S5R0Z9_9CAUD</name>
<accession>A0A8S5R0Z9</accession>
<organism evidence="1">
    <name type="scientific">Myoviridae sp. cteBs22</name>
    <dbReference type="NCBI Taxonomy" id="2826675"/>
    <lineage>
        <taxon>Viruses</taxon>
        <taxon>Duplodnaviria</taxon>
        <taxon>Heunggongvirae</taxon>
        <taxon>Uroviricota</taxon>
        <taxon>Caudoviricetes</taxon>
    </lineage>
</organism>
<protein>
    <submittedName>
        <fullName evidence="1">Envelope protein</fullName>
    </submittedName>
</protein>
<proteinExistence type="predicted"/>
<keyword evidence="1" id="KW-0946">Virion</keyword>
<evidence type="ECO:0000313" key="1">
    <source>
        <dbReference type="EMBL" id="DAE24771.1"/>
    </source>
</evidence>
<keyword evidence="1" id="KW-0261">Viral envelope protein</keyword>
<reference evidence="1" key="1">
    <citation type="journal article" date="2021" name="Proc. Natl. Acad. Sci. U.S.A.">
        <title>A Catalog of Tens of Thousands of Viruses from Human Metagenomes Reveals Hidden Associations with Chronic Diseases.</title>
        <authorList>
            <person name="Tisza M.J."/>
            <person name="Buck C.B."/>
        </authorList>
    </citation>
    <scope>NUCLEOTIDE SEQUENCE</scope>
    <source>
        <strain evidence="1">CteBs22</strain>
    </source>
</reference>
<sequence length="188" mass="22543">MAYFKWFLFLLIGVPFELFAKLLSPVLACFVQDDGWLPKWLWMFQTPDNTCDGDRKHKLRWPRDGVFWTWMRRCAWLFRNSAYGFNYFVLGLHYQPGDLWWFEGDPKVGDLSGVSGLCKWYLERDGKLIGWQVYYVKHYRIFGHWKCVRFGAGWKIWGDTQAEIEADPYCPHWLYFHPMKGSGLEEDE</sequence>
<dbReference type="InterPro" id="IPR055762">
    <property type="entry name" value="DUF7338"/>
</dbReference>